<sequence length="489" mass="54448">MADDDRSASPATAHATGRSPSANNGHLGYGMRRARTMDETAQFRRRSSFNPAGSARSSFTDVQRRGSTFSDLSHNADSPEDGLWNLGKMRSDPPEQTMAATLPLVLALLPALGGLFFEGGNAFATDIILLGLAAVFLRWSVTQPWNWYHAAQEVRVAKDMAMSTPVFETDSDLDLSTTASATTAPEHMLEGEEKGAAHNFTSREAPKSGCYKKWQTERDAAAKGLRRHEKYALAWCFLFPLLGALLLHTIRGQLSQRSEGLVSDYNLHIFVIAAEIRPISHLIGLLHNSTLRKQRIMANNPYEQQDNRDQQFQDLYARIEELETRLSAGEATVEATTVASAEHEQFAVRTIESSVTRNFLEKVQPEVDSVTRAMRRYEKKLSNMTDQIDIRLEYLDQRSNDAIALAAIAARQNNNPGNMITWLFERSTAVVLLPYRTALAIFTIPFRTASSLLGGSSRSTSEKTYKKGRRSSGSGRYNVERQPARVSRK</sequence>
<comment type="caution">
    <text evidence="3">The sequence shown here is derived from an EMBL/GenBank/DDBJ whole genome shotgun (WGS) entry which is preliminary data.</text>
</comment>
<dbReference type="AlphaFoldDB" id="A0A9P8ZWZ0"/>
<keyword evidence="2" id="KW-0472">Membrane</keyword>
<reference evidence="3" key="1">
    <citation type="journal article" date="2021" name="Nat. Commun.">
        <title>Genetic determinants of endophytism in the Arabidopsis root mycobiome.</title>
        <authorList>
            <person name="Mesny F."/>
            <person name="Miyauchi S."/>
            <person name="Thiergart T."/>
            <person name="Pickel B."/>
            <person name="Atanasova L."/>
            <person name="Karlsson M."/>
            <person name="Huettel B."/>
            <person name="Barry K.W."/>
            <person name="Haridas S."/>
            <person name="Chen C."/>
            <person name="Bauer D."/>
            <person name="Andreopoulos W."/>
            <person name="Pangilinan J."/>
            <person name="LaButti K."/>
            <person name="Riley R."/>
            <person name="Lipzen A."/>
            <person name="Clum A."/>
            <person name="Drula E."/>
            <person name="Henrissat B."/>
            <person name="Kohler A."/>
            <person name="Grigoriev I.V."/>
            <person name="Martin F.M."/>
            <person name="Hacquard S."/>
        </authorList>
    </citation>
    <scope>NUCLEOTIDE SEQUENCE</scope>
    <source>
        <strain evidence="3">MPI-SDFR-AT-0073</strain>
    </source>
</reference>
<name>A0A9P8ZWZ0_9PEZI</name>
<dbReference type="PANTHER" id="PTHR42032:SF1">
    <property type="entry name" value="YALI0E30679P"/>
    <property type="match status" value="1"/>
</dbReference>
<feature type="region of interest" description="Disordered" evidence="1">
    <location>
        <begin position="453"/>
        <end position="489"/>
    </location>
</feature>
<evidence type="ECO:0000256" key="2">
    <source>
        <dbReference type="SAM" id="Phobius"/>
    </source>
</evidence>
<dbReference type="OrthoDB" id="5422510at2759"/>
<feature type="transmembrane region" description="Helical" evidence="2">
    <location>
        <begin position="231"/>
        <end position="250"/>
    </location>
</feature>
<gene>
    <name evidence="3" type="ORF">BKA67DRAFT_273432</name>
</gene>
<dbReference type="EMBL" id="JAGPXC010000004">
    <property type="protein sequence ID" value="KAH6654257.1"/>
    <property type="molecule type" value="Genomic_DNA"/>
</dbReference>
<feature type="transmembrane region" description="Helical" evidence="2">
    <location>
        <begin position="98"/>
        <end position="117"/>
    </location>
</feature>
<evidence type="ECO:0000256" key="1">
    <source>
        <dbReference type="SAM" id="MobiDB-lite"/>
    </source>
</evidence>
<dbReference type="RefSeq" id="XP_045958527.1">
    <property type="nucleotide sequence ID" value="XM_046095896.1"/>
</dbReference>
<protein>
    <submittedName>
        <fullName evidence="3">Uncharacterized protein</fullName>
    </submittedName>
</protein>
<keyword evidence="2" id="KW-1133">Transmembrane helix</keyword>
<keyword evidence="2" id="KW-0812">Transmembrane</keyword>
<accession>A0A9P8ZWZ0</accession>
<dbReference type="GeneID" id="70124789"/>
<feature type="transmembrane region" description="Helical" evidence="2">
    <location>
        <begin position="123"/>
        <end position="141"/>
    </location>
</feature>
<feature type="compositionally biased region" description="Polar residues" evidence="1">
    <location>
        <begin position="48"/>
        <end position="76"/>
    </location>
</feature>
<dbReference type="PANTHER" id="PTHR42032">
    <property type="entry name" value="YALI0E30679P"/>
    <property type="match status" value="1"/>
</dbReference>
<dbReference type="Proteomes" id="UP000758603">
    <property type="component" value="Unassembled WGS sequence"/>
</dbReference>
<proteinExistence type="predicted"/>
<evidence type="ECO:0000313" key="3">
    <source>
        <dbReference type="EMBL" id="KAH6654257.1"/>
    </source>
</evidence>
<feature type="region of interest" description="Disordered" evidence="1">
    <location>
        <begin position="1"/>
        <end position="76"/>
    </location>
</feature>
<keyword evidence="4" id="KW-1185">Reference proteome</keyword>
<evidence type="ECO:0000313" key="4">
    <source>
        <dbReference type="Proteomes" id="UP000758603"/>
    </source>
</evidence>
<organism evidence="3 4">
    <name type="scientific">Truncatella angustata</name>
    <dbReference type="NCBI Taxonomy" id="152316"/>
    <lineage>
        <taxon>Eukaryota</taxon>
        <taxon>Fungi</taxon>
        <taxon>Dikarya</taxon>
        <taxon>Ascomycota</taxon>
        <taxon>Pezizomycotina</taxon>
        <taxon>Sordariomycetes</taxon>
        <taxon>Xylariomycetidae</taxon>
        <taxon>Amphisphaeriales</taxon>
        <taxon>Sporocadaceae</taxon>
        <taxon>Truncatella</taxon>
    </lineage>
</organism>